<keyword evidence="2" id="KW-1185">Reference proteome</keyword>
<evidence type="ECO:0000313" key="2">
    <source>
        <dbReference type="Proteomes" id="UP001220530"/>
    </source>
</evidence>
<organism evidence="1 2">
    <name type="scientific">Devosia algicola</name>
    <dbReference type="NCBI Taxonomy" id="3026418"/>
    <lineage>
        <taxon>Bacteria</taxon>
        <taxon>Pseudomonadati</taxon>
        <taxon>Pseudomonadota</taxon>
        <taxon>Alphaproteobacteria</taxon>
        <taxon>Hyphomicrobiales</taxon>
        <taxon>Devosiaceae</taxon>
        <taxon>Devosia</taxon>
    </lineage>
</organism>
<sequence length="306" mass="32188">MTTKADWIAVDWGTSNLRAWGIDASGDVVFSHTSPKGMGKLNREEYPAALSEVVAGEAFTAASVDVLICGMAGARQGWIEAPYLDAPANLQALANGAVRPEIANAALRPAILPGVCQKTPGSENVMRGEETQLLGLSVLIPDFDGVVCMPGTHSKWVALSGARITRFATAMTGELYEVLRTHSVLRHSLNGDLDGPDRETGFDAGVDAGLARPDDLLGLLFSVRAGSLLSNRKPDWCAGYLSGLLIGSEIGGHRDWLSQSEVPLIGATSLCGLYQTALNKVGAKTRLIDATEAVLAGLKAARQHAA</sequence>
<gene>
    <name evidence="1" type="ORF">PSQ19_03405</name>
</gene>
<name>A0ABY7YPN8_9HYPH</name>
<dbReference type="InterPro" id="IPR042257">
    <property type="entry name" value="DGOK_C"/>
</dbReference>
<accession>A0ABY7YPN8</accession>
<proteinExistence type="predicted"/>
<dbReference type="InterPro" id="IPR007729">
    <property type="entry name" value="DGOK"/>
</dbReference>
<dbReference type="CDD" id="cd24012">
    <property type="entry name" value="ASKHA_NBD_KDGal-kinase"/>
    <property type="match status" value="1"/>
</dbReference>
<dbReference type="RefSeq" id="WP_282219620.1">
    <property type="nucleotide sequence ID" value="NZ_CP118246.1"/>
</dbReference>
<reference evidence="1 2" key="1">
    <citation type="submission" date="2023-02" db="EMBL/GenBank/DDBJ databases">
        <title>Devosia algicola sp. nov., isolated from the phycosphere of marine algae.</title>
        <authorList>
            <person name="Kim J.M."/>
            <person name="Lee J.K."/>
            <person name="Choi B.J."/>
            <person name="Bayburt H."/>
            <person name="Jeon C.O."/>
        </authorList>
    </citation>
    <scope>NUCLEOTIDE SEQUENCE [LARGE SCALE GENOMIC DNA]</scope>
    <source>
        <strain evidence="1 2">G20-9</strain>
    </source>
</reference>
<dbReference type="InterPro" id="IPR042258">
    <property type="entry name" value="DGOK_N"/>
</dbReference>
<dbReference type="EMBL" id="CP118246">
    <property type="protein sequence ID" value="WDR03226.1"/>
    <property type="molecule type" value="Genomic_DNA"/>
</dbReference>
<dbReference type="Gene3D" id="3.30.420.300">
    <property type="entry name" value="2-keto-3-deoxy-galactonokinase, substrate binding domain"/>
    <property type="match status" value="1"/>
</dbReference>
<dbReference type="Pfam" id="PF05035">
    <property type="entry name" value="DGOK"/>
    <property type="match status" value="1"/>
</dbReference>
<dbReference type="Gene3D" id="3.30.420.310">
    <property type="entry name" value="2-keto-3-deoxy-galactonokinase, C-terminal domain"/>
    <property type="match status" value="1"/>
</dbReference>
<dbReference type="Proteomes" id="UP001220530">
    <property type="component" value="Chromosome"/>
</dbReference>
<evidence type="ECO:0000313" key="1">
    <source>
        <dbReference type="EMBL" id="WDR03226.1"/>
    </source>
</evidence>
<protein>
    <submittedName>
        <fullName evidence="1">2-dehydro-3-deoxygalactonokinase</fullName>
    </submittedName>
</protein>